<keyword evidence="4" id="KW-1185">Reference proteome</keyword>
<name>A0AA37T3E1_9GAMM</name>
<keyword evidence="2" id="KW-0472">Membrane</keyword>
<organism evidence="3 4">
    <name type="scientific">Marinibactrum halimedae</name>
    <dbReference type="NCBI Taxonomy" id="1444977"/>
    <lineage>
        <taxon>Bacteria</taxon>
        <taxon>Pseudomonadati</taxon>
        <taxon>Pseudomonadota</taxon>
        <taxon>Gammaproteobacteria</taxon>
        <taxon>Cellvibrionales</taxon>
        <taxon>Cellvibrionaceae</taxon>
        <taxon>Marinibactrum</taxon>
    </lineage>
</organism>
<gene>
    <name evidence="3" type="ORF">GCM10007877_19940</name>
</gene>
<evidence type="ECO:0000256" key="2">
    <source>
        <dbReference type="SAM" id="Phobius"/>
    </source>
</evidence>
<evidence type="ECO:0000313" key="3">
    <source>
        <dbReference type="EMBL" id="GLS26279.1"/>
    </source>
</evidence>
<dbReference type="Proteomes" id="UP001156870">
    <property type="component" value="Unassembled WGS sequence"/>
</dbReference>
<dbReference type="RefSeq" id="WP_232592451.1">
    <property type="nucleotide sequence ID" value="NZ_BSPD01000042.1"/>
</dbReference>
<sequence length="133" mass="13770">MKILKHLRAIVMSNQGGLISGIAILFYCSQASAYVGPGLGLGVIGAIIGTVVAVILAIFGLVWYPIKSAMKKKKAAGGAPLESMAANKESDHKEGNSEHSISAQAHDVSSESLSSENMPSENGSSPNSSSQNR</sequence>
<feature type="transmembrane region" description="Helical" evidence="2">
    <location>
        <begin position="43"/>
        <end position="64"/>
    </location>
</feature>
<dbReference type="EMBL" id="BSPD01000042">
    <property type="protein sequence ID" value="GLS26279.1"/>
    <property type="molecule type" value="Genomic_DNA"/>
</dbReference>
<evidence type="ECO:0000313" key="4">
    <source>
        <dbReference type="Proteomes" id="UP001156870"/>
    </source>
</evidence>
<accession>A0AA37T3E1</accession>
<dbReference type="AlphaFoldDB" id="A0AA37T3E1"/>
<evidence type="ECO:0000256" key="1">
    <source>
        <dbReference type="SAM" id="MobiDB-lite"/>
    </source>
</evidence>
<feature type="compositionally biased region" description="Basic and acidic residues" evidence="1">
    <location>
        <begin position="88"/>
        <end position="97"/>
    </location>
</feature>
<keyword evidence="2" id="KW-1133">Transmembrane helix</keyword>
<reference evidence="3 4" key="1">
    <citation type="journal article" date="2014" name="Int. J. Syst. Evol. Microbiol.">
        <title>Complete genome sequence of Corynebacterium casei LMG S-19264T (=DSM 44701T), isolated from a smear-ripened cheese.</title>
        <authorList>
            <consortium name="US DOE Joint Genome Institute (JGI-PGF)"/>
            <person name="Walter F."/>
            <person name="Albersmeier A."/>
            <person name="Kalinowski J."/>
            <person name="Ruckert C."/>
        </authorList>
    </citation>
    <scope>NUCLEOTIDE SEQUENCE [LARGE SCALE GENOMIC DNA]</scope>
    <source>
        <strain evidence="3 4">NBRC 110095</strain>
    </source>
</reference>
<feature type="region of interest" description="Disordered" evidence="1">
    <location>
        <begin position="75"/>
        <end position="133"/>
    </location>
</feature>
<proteinExistence type="predicted"/>
<comment type="caution">
    <text evidence="3">The sequence shown here is derived from an EMBL/GenBank/DDBJ whole genome shotgun (WGS) entry which is preliminary data.</text>
</comment>
<protein>
    <submittedName>
        <fullName evidence="3">Uncharacterized protein</fullName>
    </submittedName>
</protein>
<keyword evidence="2" id="KW-0812">Transmembrane</keyword>
<feature type="compositionally biased region" description="Low complexity" evidence="1">
    <location>
        <begin position="110"/>
        <end position="133"/>
    </location>
</feature>